<dbReference type="EMBL" id="QXFY01003445">
    <property type="protein sequence ID" value="KAE9285090.1"/>
    <property type="molecule type" value="Genomic_DNA"/>
</dbReference>
<evidence type="ECO:0000313" key="4">
    <source>
        <dbReference type="Proteomes" id="UP000486351"/>
    </source>
</evidence>
<proteinExistence type="predicted"/>
<gene>
    <name evidence="3" type="ORF">PF008_g27003</name>
</gene>
<comment type="caution">
    <text evidence="3">The sequence shown here is derived from an EMBL/GenBank/DDBJ whole genome shotgun (WGS) entry which is preliminary data.</text>
</comment>
<reference evidence="3 4" key="1">
    <citation type="submission" date="2018-09" db="EMBL/GenBank/DDBJ databases">
        <title>Genomic investigation of the strawberry pathogen Phytophthora fragariae indicates pathogenicity is determined by transcriptional variation in three key races.</title>
        <authorList>
            <person name="Adams T.M."/>
            <person name="Armitage A.D."/>
            <person name="Sobczyk M.K."/>
            <person name="Bates H.J."/>
            <person name="Dunwell J.M."/>
            <person name="Nellist C.F."/>
            <person name="Harrison R.J."/>
        </authorList>
    </citation>
    <scope>NUCLEOTIDE SEQUENCE [LARGE SCALE GENOMIC DNA]</scope>
    <source>
        <strain evidence="3 4">NOV-77</strain>
    </source>
</reference>
<feature type="region of interest" description="Disordered" evidence="2">
    <location>
        <begin position="1"/>
        <end position="100"/>
    </location>
</feature>
<feature type="compositionally biased region" description="Polar residues" evidence="2">
    <location>
        <begin position="70"/>
        <end position="83"/>
    </location>
</feature>
<keyword evidence="1" id="KW-0175">Coiled coil</keyword>
<name>A0A6G0QFF8_9STRA</name>
<feature type="coiled-coil region" evidence="1">
    <location>
        <begin position="288"/>
        <end position="322"/>
    </location>
</feature>
<evidence type="ECO:0000256" key="1">
    <source>
        <dbReference type="SAM" id="Coils"/>
    </source>
</evidence>
<accession>A0A6G0QFF8</accession>
<protein>
    <submittedName>
        <fullName evidence="3">Uncharacterized protein</fullName>
    </submittedName>
</protein>
<evidence type="ECO:0000256" key="2">
    <source>
        <dbReference type="SAM" id="MobiDB-lite"/>
    </source>
</evidence>
<sequence>MTRSKKAAKATDKPATKRTSAPTDKSANAAKTTPATGNAKQKRKKGEGRDTSPSPRKQRKTAKKTGEGSNGTTRESGAASASETTRDDETTPLVPKHALRSTCLALQKKIADEKGEHRQGPRRKACDYYKMADYQKRVWAEKYTAARNSDNDVDYEALSKLTQFKAFKNNPEELQRHEPALLKEFYEVYLADQALKADAHAQTAGSGSSKLSQRGGAEHLAIEQCDIHAAQQLTAARNLASLASDQALGPILQTPVAVQEEGAPARSLQTRPLRGEYANFELSISQALQQFREKLEEEQARSRKLEEKLADAENELTELKNFDLPDNEITIALTKELRNSILQLAEEKAISSGLRNKRAHVETELNLSKQSVTTHADNQST</sequence>
<organism evidence="3 4">
    <name type="scientific">Phytophthora fragariae</name>
    <dbReference type="NCBI Taxonomy" id="53985"/>
    <lineage>
        <taxon>Eukaryota</taxon>
        <taxon>Sar</taxon>
        <taxon>Stramenopiles</taxon>
        <taxon>Oomycota</taxon>
        <taxon>Peronosporomycetes</taxon>
        <taxon>Peronosporales</taxon>
        <taxon>Peronosporaceae</taxon>
        <taxon>Phytophthora</taxon>
    </lineage>
</organism>
<feature type="compositionally biased region" description="Polar residues" evidence="2">
    <location>
        <begin position="20"/>
        <end position="39"/>
    </location>
</feature>
<dbReference type="Proteomes" id="UP000486351">
    <property type="component" value="Unassembled WGS sequence"/>
</dbReference>
<dbReference type="AlphaFoldDB" id="A0A6G0QFF8"/>
<evidence type="ECO:0000313" key="3">
    <source>
        <dbReference type="EMBL" id="KAE9285090.1"/>
    </source>
</evidence>